<dbReference type="EMBL" id="CAVNYO010000463">
    <property type="protein sequence ID" value="CAK5282892.1"/>
    <property type="molecule type" value="Genomic_DNA"/>
</dbReference>
<evidence type="ECO:0000313" key="3">
    <source>
        <dbReference type="Proteomes" id="UP001295794"/>
    </source>
</evidence>
<gene>
    <name evidence="2" type="ORF">MYCIT1_LOCUS35012</name>
</gene>
<evidence type="ECO:0000313" key="2">
    <source>
        <dbReference type="EMBL" id="CAK5282892.1"/>
    </source>
</evidence>
<protein>
    <submittedName>
        <fullName evidence="2">Uncharacterized protein</fullName>
    </submittedName>
</protein>
<organism evidence="2 3">
    <name type="scientific">Mycena citricolor</name>
    <dbReference type="NCBI Taxonomy" id="2018698"/>
    <lineage>
        <taxon>Eukaryota</taxon>
        <taxon>Fungi</taxon>
        <taxon>Dikarya</taxon>
        <taxon>Basidiomycota</taxon>
        <taxon>Agaricomycotina</taxon>
        <taxon>Agaricomycetes</taxon>
        <taxon>Agaricomycetidae</taxon>
        <taxon>Agaricales</taxon>
        <taxon>Marasmiineae</taxon>
        <taxon>Mycenaceae</taxon>
        <taxon>Mycena</taxon>
    </lineage>
</organism>
<evidence type="ECO:0000256" key="1">
    <source>
        <dbReference type="SAM" id="MobiDB-lite"/>
    </source>
</evidence>
<reference evidence="2" key="1">
    <citation type="submission" date="2023-11" db="EMBL/GenBank/DDBJ databases">
        <authorList>
            <person name="De Vega J J."/>
            <person name="De Vega J J."/>
        </authorList>
    </citation>
    <scope>NUCLEOTIDE SEQUENCE</scope>
</reference>
<dbReference type="AlphaFoldDB" id="A0AAD2HW13"/>
<proteinExistence type="predicted"/>
<name>A0AAD2HW13_9AGAR</name>
<dbReference type="Proteomes" id="UP001295794">
    <property type="component" value="Unassembled WGS sequence"/>
</dbReference>
<feature type="compositionally biased region" description="Low complexity" evidence="1">
    <location>
        <begin position="44"/>
        <end position="56"/>
    </location>
</feature>
<feature type="compositionally biased region" description="Basic and acidic residues" evidence="1">
    <location>
        <begin position="33"/>
        <end position="42"/>
    </location>
</feature>
<sequence>MPTKTKCTQAADALHRAFLVNLVTEIEASIIHEREQYGRERGPSTNSDSDSSNSDSDTSDDLDGVLDASSSSDESESTHKDLLDDAMELYLDSLAELYSQRYLAERTPIPKSLDFIELLLGTYKESNPDIFRSYLCINPVKC</sequence>
<comment type="caution">
    <text evidence="2">The sequence shown here is derived from an EMBL/GenBank/DDBJ whole genome shotgun (WGS) entry which is preliminary data.</text>
</comment>
<accession>A0AAD2HW13</accession>
<keyword evidence="3" id="KW-1185">Reference proteome</keyword>
<feature type="region of interest" description="Disordered" evidence="1">
    <location>
        <begin position="33"/>
        <end position="80"/>
    </location>
</feature>